<evidence type="ECO:0000313" key="3">
    <source>
        <dbReference type="Proteomes" id="UP000216035"/>
    </source>
</evidence>
<keyword evidence="1" id="KW-0472">Membrane</keyword>
<sequence length="148" mass="16886">MELVEIKALLEKYFDGETTLAEEKLLASYFSGEVAPELEAYKSYFGYFAQEKEVSYPVRQLHSSRKQQYTYISIAAAVVVFLGIGYYTFFGTPDVGRSGVIKDPEVAYKETEKALMMLSGHINKGVESVQQLEKIEKSKRKVFKKEKK</sequence>
<evidence type="ECO:0000313" key="2">
    <source>
        <dbReference type="EMBL" id="OYQ40576.1"/>
    </source>
</evidence>
<reference evidence="2 3" key="1">
    <citation type="submission" date="2017-07" db="EMBL/GenBank/DDBJ databases">
        <title>Flavobacterium cyanobacteriorum sp. nov., isolated from cyanobacterial aggregates in a eutrophic lake.</title>
        <authorList>
            <person name="Cai H."/>
        </authorList>
    </citation>
    <scope>NUCLEOTIDE SEQUENCE [LARGE SCALE GENOMIC DNA]</scope>
    <source>
        <strain evidence="2 3">TH167</strain>
    </source>
</reference>
<organism evidence="2 3">
    <name type="scientific">Flavobacterium aurantiibacter</name>
    <dbReference type="NCBI Taxonomy" id="2023067"/>
    <lineage>
        <taxon>Bacteria</taxon>
        <taxon>Pseudomonadati</taxon>
        <taxon>Bacteroidota</taxon>
        <taxon>Flavobacteriia</taxon>
        <taxon>Flavobacteriales</taxon>
        <taxon>Flavobacteriaceae</taxon>
        <taxon>Flavobacterium</taxon>
    </lineage>
</organism>
<dbReference type="EMBL" id="NOXX01000222">
    <property type="protein sequence ID" value="OYQ40576.1"/>
    <property type="molecule type" value="Genomic_DNA"/>
</dbReference>
<accession>A0A255ZGI2</accession>
<proteinExistence type="predicted"/>
<dbReference type="Proteomes" id="UP000216035">
    <property type="component" value="Unassembled WGS sequence"/>
</dbReference>
<comment type="caution">
    <text evidence="2">The sequence shown here is derived from an EMBL/GenBank/DDBJ whole genome shotgun (WGS) entry which is preliminary data.</text>
</comment>
<keyword evidence="1" id="KW-1133">Transmembrane helix</keyword>
<keyword evidence="3" id="KW-1185">Reference proteome</keyword>
<feature type="transmembrane region" description="Helical" evidence="1">
    <location>
        <begin position="69"/>
        <end position="89"/>
    </location>
</feature>
<dbReference type="AlphaFoldDB" id="A0A255ZGI2"/>
<dbReference type="RefSeq" id="WP_094487331.1">
    <property type="nucleotide sequence ID" value="NZ_NOXX01000222.1"/>
</dbReference>
<name>A0A255ZGI2_9FLAO</name>
<evidence type="ECO:0000256" key="1">
    <source>
        <dbReference type="SAM" id="Phobius"/>
    </source>
</evidence>
<protein>
    <submittedName>
        <fullName evidence="2">Uncharacterized protein</fullName>
    </submittedName>
</protein>
<keyword evidence="1" id="KW-0812">Transmembrane</keyword>
<dbReference type="OrthoDB" id="1098521at2"/>
<gene>
    <name evidence="2" type="ORF">CHX27_13730</name>
</gene>